<comment type="caution">
    <text evidence="7">The sequence shown here is derived from an EMBL/GenBank/DDBJ whole genome shotgun (WGS) entry which is preliminary data.</text>
</comment>
<feature type="transmembrane region" description="Helical" evidence="5">
    <location>
        <begin position="254"/>
        <end position="271"/>
    </location>
</feature>
<evidence type="ECO:0000259" key="6">
    <source>
        <dbReference type="Pfam" id="PF03151"/>
    </source>
</evidence>
<proteinExistence type="predicted"/>
<evidence type="ECO:0000313" key="7">
    <source>
        <dbReference type="EMBL" id="GFH54266.1"/>
    </source>
</evidence>
<protein>
    <recommendedName>
        <fullName evidence="6">Sugar phosphate transporter domain-containing protein</fullName>
    </recommendedName>
</protein>
<keyword evidence="4 5" id="KW-0472">Membrane</keyword>
<dbReference type="InterPro" id="IPR050186">
    <property type="entry name" value="TPT_transporter"/>
</dbReference>
<feature type="transmembrane region" description="Helical" evidence="5">
    <location>
        <begin position="134"/>
        <end position="153"/>
    </location>
</feature>
<accession>A0AAD3CY08</accession>
<evidence type="ECO:0000256" key="1">
    <source>
        <dbReference type="ARBA" id="ARBA00004141"/>
    </source>
</evidence>
<dbReference type="EMBL" id="BLLK01000047">
    <property type="protein sequence ID" value="GFH54266.1"/>
    <property type="molecule type" value="Genomic_DNA"/>
</dbReference>
<name>A0AAD3CY08_9STRA</name>
<feature type="transmembrane region" description="Helical" evidence="5">
    <location>
        <begin position="354"/>
        <end position="373"/>
    </location>
</feature>
<feature type="transmembrane region" description="Helical" evidence="5">
    <location>
        <begin position="159"/>
        <end position="180"/>
    </location>
</feature>
<sequence>MMASPLLSNVSTSIASPMVAAWSNSAVMGSGWMFSSIIFSTYFTTEFLKYEENGQASKIKDLNNDFILRQHEFMKTHKRPLLQKQRQAISEALKSLSRPQLLTLYRFSGSLLMGIFVHTNVFAWKQRLLDTIKYMPDFALSAIFLFVANYSNSIALDRIGISLTYTSKCIIPLITVLLSVSVDGLKALPCLPALLMLIPIATGVALTSWSSPTFEKKGFIAAMLSSTAQAALNVSSKRALSHTKISGLDAQRSMASVAFIIAIFMSLQTSIKSKLKMITDGDDTEISTKSNVPPSLPPFSLSLAAAAAYHYEYVLSFIFLNLVQPISYGTCDAVRRLGIIVAGRAFFGGEPFSSLNYIGITLALLGATGYSIFSAR</sequence>
<evidence type="ECO:0000256" key="5">
    <source>
        <dbReference type="SAM" id="Phobius"/>
    </source>
</evidence>
<evidence type="ECO:0000313" key="8">
    <source>
        <dbReference type="Proteomes" id="UP001054902"/>
    </source>
</evidence>
<dbReference type="InterPro" id="IPR004853">
    <property type="entry name" value="Sugar_P_trans_dom"/>
</dbReference>
<feature type="transmembrane region" description="Helical" evidence="5">
    <location>
        <begin position="187"/>
        <end position="206"/>
    </location>
</feature>
<gene>
    <name evidence="7" type="ORF">CTEN210_10742</name>
</gene>
<keyword evidence="8" id="KW-1185">Reference proteome</keyword>
<organism evidence="7 8">
    <name type="scientific">Chaetoceros tenuissimus</name>
    <dbReference type="NCBI Taxonomy" id="426638"/>
    <lineage>
        <taxon>Eukaryota</taxon>
        <taxon>Sar</taxon>
        <taxon>Stramenopiles</taxon>
        <taxon>Ochrophyta</taxon>
        <taxon>Bacillariophyta</taxon>
        <taxon>Coscinodiscophyceae</taxon>
        <taxon>Chaetocerotophycidae</taxon>
        <taxon>Chaetocerotales</taxon>
        <taxon>Chaetocerotaceae</taxon>
        <taxon>Chaetoceros</taxon>
    </lineage>
</organism>
<dbReference type="AlphaFoldDB" id="A0AAD3CY08"/>
<dbReference type="Proteomes" id="UP001054902">
    <property type="component" value="Unassembled WGS sequence"/>
</dbReference>
<feature type="transmembrane region" description="Helical" evidence="5">
    <location>
        <begin position="104"/>
        <end position="122"/>
    </location>
</feature>
<dbReference type="GO" id="GO:0016020">
    <property type="term" value="C:membrane"/>
    <property type="evidence" value="ECO:0007669"/>
    <property type="project" value="UniProtKB-SubCell"/>
</dbReference>
<feature type="transmembrane region" description="Helical" evidence="5">
    <location>
        <begin position="21"/>
        <end position="43"/>
    </location>
</feature>
<reference evidence="7 8" key="1">
    <citation type="journal article" date="2021" name="Sci. Rep.">
        <title>The genome of the diatom Chaetoceros tenuissimus carries an ancient integrated fragment of an extant virus.</title>
        <authorList>
            <person name="Hongo Y."/>
            <person name="Kimura K."/>
            <person name="Takaki Y."/>
            <person name="Yoshida Y."/>
            <person name="Baba S."/>
            <person name="Kobayashi G."/>
            <person name="Nagasaki K."/>
            <person name="Hano T."/>
            <person name="Tomaru Y."/>
        </authorList>
    </citation>
    <scope>NUCLEOTIDE SEQUENCE [LARGE SCALE GENOMIC DNA]</scope>
    <source>
        <strain evidence="7 8">NIES-3715</strain>
    </source>
</reference>
<dbReference type="Pfam" id="PF03151">
    <property type="entry name" value="TPT"/>
    <property type="match status" value="1"/>
</dbReference>
<dbReference type="PANTHER" id="PTHR11132">
    <property type="entry name" value="SOLUTE CARRIER FAMILY 35"/>
    <property type="match status" value="1"/>
</dbReference>
<evidence type="ECO:0000256" key="2">
    <source>
        <dbReference type="ARBA" id="ARBA00022692"/>
    </source>
</evidence>
<feature type="domain" description="Sugar phosphate transporter" evidence="6">
    <location>
        <begin position="92"/>
        <end position="371"/>
    </location>
</feature>
<keyword evidence="2 5" id="KW-0812">Transmembrane</keyword>
<evidence type="ECO:0000256" key="4">
    <source>
        <dbReference type="ARBA" id="ARBA00023136"/>
    </source>
</evidence>
<keyword evidence="3 5" id="KW-1133">Transmembrane helix</keyword>
<evidence type="ECO:0000256" key="3">
    <source>
        <dbReference type="ARBA" id="ARBA00022989"/>
    </source>
</evidence>
<comment type="subcellular location">
    <subcellularLocation>
        <location evidence="1">Membrane</location>
        <topology evidence="1">Multi-pass membrane protein</topology>
    </subcellularLocation>
</comment>